<protein>
    <submittedName>
        <fullName evidence="1">Uncharacterized protein</fullName>
    </submittedName>
</protein>
<gene>
    <name evidence="1" type="ORF">HUJ06_000226</name>
</gene>
<dbReference type="PANTHER" id="PTHR33220">
    <property type="entry name" value="BNAA09G04420D PROTEIN"/>
    <property type="match status" value="1"/>
</dbReference>
<dbReference type="PANTHER" id="PTHR33220:SF5">
    <property type="entry name" value="RRNA INTRON-ENCODED HOMING ENDONUCLEASE"/>
    <property type="match status" value="1"/>
</dbReference>
<name>A0A823A1B4_NELNU</name>
<proteinExistence type="predicted"/>
<evidence type="ECO:0000313" key="2">
    <source>
        <dbReference type="Proteomes" id="UP000607653"/>
    </source>
</evidence>
<reference evidence="1 2" key="1">
    <citation type="journal article" date="2020" name="Mol. Biol. Evol.">
        <title>Distinct Expression and Methylation Patterns for Genes with Different Fates following a Single Whole-Genome Duplication in Flowering Plants.</title>
        <authorList>
            <person name="Shi T."/>
            <person name="Rahmani R.S."/>
            <person name="Gugger P.F."/>
            <person name="Wang M."/>
            <person name="Li H."/>
            <person name="Zhang Y."/>
            <person name="Li Z."/>
            <person name="Wang Q."/>
            <person name="Van de Peer Y."/>
            <person name="Marchal K."/>
            <person name="Chen J."/>
        </authorList>
    </citation>
    <scope>NUCLEOTIDE SEQUENCE [LARGE SCALE GENOMIC DNA]</scope>
    <source>
        <tissue evidence="1">Leaf</tissue>
    </source>
</reference>
<evidence type="ECO:0000313" key="1">
    <source>
        <dbReference type="EMBL" id="DAD49541.1"/>
    </source>
</evidence>
<organism evidence="1 2">
    <name type="scientific">Nelumbo nucifera</name>
    <name type="common">Sacred lotus</name>
    <dbReference type="NCBI Taxonomy" id="4432"/>
    <lineage>
        <taxon>Eukaryota</taxon>
        <taxon>Viridiplantae</taxon>
        <taxon>Streptophyta</taxon>
        <taxon>Embryophyta</taxon>
        <taxon>Tracheophyta</taxon>
        <taxon>Spermatophyta</taxon>
        <taxon>Magnoliopsida</taxon>
        <taxon>Proteales</taxon>
        <taxon>Nelumbonaceae</taxon>
        <taxon>Nelumbo</taxon>
    </lineage>
</organism>
<keyword evidence="2" id="KW-1185">Reference proteome</keyword>
<sequence length="151" mass="16647">MAASRLLGVALDTLSRGLLANNQLRARMAPRNLHGRVHNPNIVGWFASIFKKRLSATDISALASMKNVAKCDTWCELQNPVNHRVFERKLRPRPLSQGHACLGVTHRCPSLPFPFGCWRVGADVGLSFRFGAVGPNDGPDNKVPRRLVVQS</sequence>
<dbReference type="AlphaFoldDB" id="A0A823A1B4"/>
<comment type="caution">
    <text evidence="1">The sequence shown here is derived from an EMBL/GenBank/DDBJ whole genome shotgun (WGS) entry which is preliminary data.</text>
</comment>
<dbReference type="EMBL" id="DUZY01000216">
    <property type="protein sequence ID" value="DAD49541.1"/>
    <property type="molecule type" value="Genomic_DNA"/>
</dbReference>
<accession>A0A823A1B4</accession>
<dbReference type="Proteomes" id="UP000607653">
    <property type="component" value="Unassembled WGS sequence"/>
</dbReference>